<reference evidence="1 2" key="1">
    <citation type="submission" date="2023-08" db="EMBL/GenBank/DDBJ databases">
        <title>A Necator americanus chromosomal reference genome.</title>
        <authorList>
            <person name="Ilik V."/>
            <person name="Petrzelkova K.J."/>
            <person name="Pardy F."/>
            <person name="Fuh T."/>
            <person name="Niatou-Singa F.S."/>
            <person name="Gouil Q."/>
            <person name="Baker L."/>
            <person name="Ritchie M.E."/>
            <person name="Jex A.R."/>
            <person name="Gazzola D."/>
            <person name="Li H."/>
            <person name="Toshio Fujiwara R."/>
            <person name="Zhan B."/>
            <person name="Aroian R.V."/>
            <person name="Pafco B."/>
            <person name="Schwarz E.M."/>
        </authorList>
    </citation>
    <scope>NUCLEOTIDE SEQUENCE [LARGE SCALE GENOMIC DNA]</scope>
    <source>
        <strain evidence="1 2">Aroian</strain>
        <tissue evidence="1">Whole animal</tissue>
    </source>
</reference>
<gene>
    <name evidence="1" type="primary">Necator_chrX.g23308</name>
    <name evidence="1" type="ORF">RB195_023145</name>
</gene>
<comment type="caution">
    <text evidence="1">The sequence shown here is derived from an EMBL/GenBank/DDBJ whole genome shotgun (WGS) entry which is preliminary data.</text>
</comment>
<protein>
    <recommendedName>
        <fullName evidence="3">Reverse transcriptase domain-containing protein</fullName>
    </recommendedName>
</protein>
<dbReference type="Proteomes" id="UP001303046">
    <property type="component" value="Unassembled WGS sequence"/>
</dbReference>
<proteinExistence type="predicted"/>
<name>A0ABR1EI02_NECAM</name>
<evidence type="ECO:0008006" key="3">
    <source>
        <dbReference type="Google" id="ProtNLM"/>
    </source>
</evidence>
<dbReference type="EMBL" id="JAVFWL010000006">
    <property type="protein sequence ID" value="KAK6762317.1"/>
    <property type="molecule type" value="Genomic_DNA"/>
</dbReference>
<evidence type="ECO:0000313" key="2">
    <source>
        <dbReference type="Proteomes" id="UP001303046"/>
    </source>
</evidence>
<accession>A0ABR1EI02</accession>
<sequence length="233" mass="26431">MESLATTIRFVTLKLSSELQRTAVSRPHQYLCLPSATLGETLIRDWLFISIGDYTTHCGDADDHRCESPSPSYHTYADERKVGGCVVAVSNGFRTLLNWQTQSALELKHAHRPTCVVNEEPPTESRVLLSIQKMKNGKSGGDDRISAEMLKYLPPSGIREMTKIIPSIWIDERIPGLWRHATTIPLHKKLSVTDPRNYQRISLLRVMYKVLKRIILDRLIKHPATSKLAFVLT</sequence>
<dbReference type="PANTHER" id="PTHR19446">
    <property type="entry name" value="REVERSE TRANSCRIPTASES"/>
    <property type="match status" value="1"/>
</dbReference>
<organism evidence="1 2">
    <name type="scientific">Necator americanus</name>
    <name type="common">Human hookworm</name>
    <dbReference type="NCBI Taxonomy" id="51031"/>
    <lineage>
        <taxon>Eukaryota</taxon>
        <taxon>Metazoa</taxon>
        <taxon>Ecdysozoa</taxon>
        <taxon>Nematoda</taxon>
        <taxon>Chromadorea</taxon>
        <taxon>Rhabditida</taxon>
        <taxon>Rhabditina</taxon>
        <taxon>Rhabditomorpha</taxon>
        <taxon>Strongyloidea</taxon>
        <taxon>Ancylostomatidae</taxon>
        <taxon>Bunostominae</taxon>
        <taxon>Necator</taxon>
    </lineage>
</organism>
<keyword evidence="2" id="KW-1185">Reference proteome</keyword>
<evidence type="ECO:0000313" key="1">
    <source>
        <dbReference type="EMBL" id="KAK6762317.1"/>
    </source>
</evidence>